<dbReference type="InterPro" id="IPR026262">
    <property type="entry name" value="DinJ"/>
</dbReference>
<name>A0ABS1GJJ3_9AQUI</name>
<dbReference type="Proteomes" id="UP000772812">
    <property type="component" value="Unassembled WGS sequence"/>
</dbReference>
<dbReference type="InterPro" id="IPR013321">
    <property type="entry name" value="Arc_rbn_hlx_hlx"/>
</dbReference>
<dbReference type="Gene3D" id="1.10.1220.10">
    <property type="entry name" value="Met repressor-like"/>
    <property type="match status" value="1"/>
</dbReference>
<dbReference type="Pfam" id="PF04221">
    <property type="entry name" value="RelB"/>
    <property type="match status" value="1"/>
</dbReference>
<organism evidence="3 4">
    <name type="scientific">Persephonella atlantica</name>
    <dbReference type="NCBI Taxonomy" id="2699429"/>
    <lineage>
        <taxon>Bacteria</taxon>
        <taxon>Pseudomonadati</taxon>
        <taxon>Aquificota</taxon>
        <taxon>Aquificia</taxon>
        <taxon>Aquificales</taxon>
        <taxon>Hydrogenothermaceae</taxon>
        <taxon>Persephonella</taxon>
    </lineage>
</organism>
<evidence type="ECO:0000313" key="3">
    <source>
        <dbReference type="EMBL" id="MBK3333108.1"/>
    </source>
</evidence>
<dbReference type="PIRSF" id="PIRSF003108">
    <property type="entry name" value="DinJ"/>
    <property type="match status" value="1"/>
</dbReference>
<evidence type="ECO:0000256" key="1">
    <source>
        <dbReference type="ARBA" id="ARBA00010562"/>
    </source>
</evidence>
<accession>A0ABS1GJJ3</accession>
<dbReference type="EMBL" id="JAACYA010000002">
    <property type="protein sequence ID" value="MBK3333108.1"/>
    <property type="molecule type" value="Genomic_DNA"/>
</dbReference>
<dbReference type="RefSeq" id="WP_200674530.1">
    <property type="nucleotide sequence ID" value="NZ_JAACYA010000002.1"/>
</dbReference>
<gene>
    <name evidence="3" type="ORF">GWK41_08500</name>
</gene>
<comment type="caution">
    <text evidence="3">The sequence shown here is derived from an EMBL/GenBank/DDBJ whole genome shotgun (WGS) entry which is preliminary data.</text>
</comment>
<comment type="similarity">
    <text evidence="1">Belongs to the RelB/DinJ antitoxin family.</text>
</comment>
<protein>
    <submittedName>
        <fullName evidence="3">Type II toxin-antitoxin system RelB/DinJ family antitoxin</fullName>
    </submittedName>
</protein>
<keyword evidence="2" id="KW-1277">Toxin-antitoxin system</keyword>
<dbReference type="NCBIfam" id="TIGR02384">
    <property type="entry name" value="RelB_DinJ"/>
    <property type="match status" value="1"/>
</dbReference>
<evidence type="ECO:0000313" key="4">
    <source>
        <dbReference type="Proteomes" id="UP000772812"/>
    </source>
</evidence>
<dbReference type="InterPro" id="IPR007337">
    <property type="entry name" value="RelB/DinJ"/>
</dbReference>
<keyword evidence="4" id="KW-1185">Reference proteome</keyword>
<sequence>MGTKIHTTLRVDEQNYKEAKKILERLGLNVSQAFNIFIAMIKETKGIPFEVKIPNEETQKVIKEARKGKNLAEIKDLDEFREVI</sequence>
<proteinExistence type="inferred from homology"/>
<evidence type="ECO:0000256" key="2">
    <source>
        <dbReference type="ARBA" id="ARBA00022649"/>
    </source>
</evidence>
<dbReference type="PANTHER" id="PTHR38781">
    <property type="entry name" value="ANTITOXIN DINJ-RELATED"/>
    <property type="match status" value="1"/>
</dbReference>
<dbReference type="PANTHER" id="PTHR38781:SF1">
    <property type="entry name" value="ANTITOXIN DINJ-RELATED"/>
    <property type="match status" value="1"/>
</dbReference>
<reference evidence="3 4" key="1">
    <citation type="journal article" date="2021" name="Syst. Appl. Microbiol.">
        <title>Persephonella atlantica sp. nov.: How to adapt to physico-chemical gradients in high temperature hydrothermal habitats.</title>
        <authorList>
            <person name="Francois D.X."/>
            <person name="Godfroy A."/>
            <person name="Mathien C."/>
            <person name="Aube J."/>
            <person name="Cathalot C."/>
            <person name="Lesongeur F."/>
            <person name="L'Haridon S."/>
            <person name="Philippon X."/>
            <person name="Roussel E.G."/>
        </authorList>
    </citation>
    <scope>NUCLEOTIDE SEQUENCE [LARGE SCALE GENOMIC DNA]</scope>
    <source>
        <strain evidence="3 4">MO1340</strain>
    </source>
</reference>